<comment type="cofactor">
    <cofactor evidence="9">
        <name>Mg(2+)</name>
        <dbReference type="ChEBI" id="CHEBI:18420"/>
    </cofactor>
</comment>
<keyword evidence="9" id="KW-0460">Magnesium</keyword>
<dbReference type="PROSITE" id="PS00517">
    <property type="entry name" value="RNASE_3_1"/>
    <property type="match status" value="1"/>
</dbReference>
<evidence type="ECO:0000256" key="1">
    <source>
        <dbReference type="ARBA" id="ARBA00000109"/>
    </source>
</evidence>
<feature type="binding site" evidence="9">
    <location>
        <position position="126"/>
    </location>
    <ligand>
        <name>Mg(2+)</name>
        <dbReference type="ChEBI" id="CHEBI:18420"/>
    </ligand>
</feature>
<evidence type="ECO:0000256" key="5">
    <source>
        <dbReference type="ARBA" id="ARBA00022722"/>
    </source>
</evidence>
<dbReference type="GO" id="GO:0004525">
    <property type="term" value="F:ribonuclease III activity"/>
    <property type="evidence" value="ECO:0007669"/>
    <property type="project" value="UniProtKB-UniRule"/>
</dbReference>
<keyword evidence="6 9" id="KW-0255">Endonuclease</keyword>
<comment type="caution">
    <text evidence="13">The sequence shown here is derived from an EMBL/GenBank/DDBJ whole genome shotgun (WGS) entry which is preliminary data.</text>
</comment>
<dbReference type="PROSITE" id="PS50142">
    <property type="entry name" value="RNASE_3_2"/>
    <property type="match status" value="1"/>
</dbReference>
<dbReference type="Proteomes" id="UP000054260">
    <property type="component" value="Unassembled WGS sequence"/>
</dbReference>
<feature type="active site" evidence="9">
    <location>
        <position position="129"/>
    </location>
</feature>
<accession>A0A124FUF3</accession>
<dbReference type="EMBL" id="DQBS01000004">
    <property type="protein sequence ID" value="HCO69007.1"/>
    <property type="molecule type" value="Genomic_DNA"/>
</dbReference>
<feature type="domain" description="RNase III" evidence="11">
    <location>
        <begin position="2"/>
        <end position="140"/>
    </location>
</feature>
<dbReference type="GO" id="GO:0008033">
    <property type="term" value="P:tRNA processing"/>
    <property type="evidence" value="ECO:0007669"/>
    <property type="project" value="UniProtKB-KW"/>
</dbReference>
<dbReference type="InterPro" id="IPR036389">
    <property type="entry name" value="RNase_III_sf"/>
</dbReference>
<name>A0A124FUF3_9BACT</name>
<keyword evidence="9" id="KW-0699">rRNA-binding</keyword>
<dbReference type="PANTHER" id="PTHR11207:SF0">
    <property type="entry name" value="RIBONUCLEASE 3"/>
    <property type="match status" value="1"/>
</dbReference>
<reference evidence="14" key="2">
    <citation type="journal article" date="2015" name="MBio">
        <title>Genome-Resolved Metagenomic Analysis Reveals Roles for Candidate Phyla and Other Microbial Community Members in Biogeochemical Transformations in Oil Reservoirs.</title>
        <authorList>
            <person name="Hu P."/>
            <person name="Tom L."/>
            <person name="Singh A."/>
            <person name="Thomas B.C."/>
            <person name="Baker B.J."/>
            <person name="Piceno Y.M."/>
            <person name="Andersen G.L."/>
            <person name="Banfield J.F."/>
        </authorList>
    </citation>
    <scope>NUCLEOTIDE SEQUENCE [LARGE SCALE GENOMIC DNA]</scope>
</reference>
<evidence type="ECO:0000256" key="3">
    <source>
        <dbReference type="ARBA" id="ARBA00022552"/>
    </source>
</evidence>
<evidence type="ECO:0000259" key="10">
    <source>
        <dbReference type="PROSITE" id="PS50137"/>
    </source>
</evidence>
<keyword evidence="5 9" id="KW-0540">Nuclease</keyword>
<dbReference type="InterPro" id="IPR014720">
    <property type="entry name" value="dsRBD_dom"/>
</dbReference>
<feature type="binding site" evidence="9">
    <location>
        <position position="129"/>
    </location>
    <ligand>
        <name>Mg(2+)</name>
        <dbReference type="ChEBI" id="CHEBI:18420"/>
    </ligand>
</feature>
<dbReference type="InterPro" id="IPR011907">
    <property type="entry name" value="RNase_III"/>
</dbReference>
<dbReference type="CDD" id="cd10845">
    <property type="entry name" value="DSRM_RNAse_III_family"/>
    <property type="match status" value="1"/>
</dbReference>
<dbReference type="GO" id="GO:0006397">
    <property type="term" value="P:mRNA processing"/>
    <property type="evidence" value="ECO:0007669"/>
    <property type="project" value="UniProtKB-UniRule"/>
</dbReference>
<dbReference type="Gene3D" id="1.10.1520.10">
    <property type="entry name" value="Ribonuclease III domain"/>
    <property type="match status" value="1"/>
</dbReference>
<gene>
    <name evidence="9 12" type="primary">rnc</name>
    <name evidence="12" type="ORF">DIT26_00210</name>
    <name evidence="13" type="ORF">XD86_0196</name>
</gene>
<dbReference type="SMART" id="SM00358">
    <property type="entry name" value="DSRM"/>
    <property type="match status" value="1"/>
</dbReference>
<sequence>MLSLEEEKLVDEFCRINEIEADRELVFRALCHSSFTNELAQNGERLLESNERMEFLGDAVLELSLARTLFGNYSLSEGDMSKVRAMVGSEKVLSYVARSMRIGEYIFLGKGERQSGGSERDSILADAFEAVLAAIFLTGGLDISVEFVQSKLSEYIEKAVGGDLILDYKTSLQELTQARFSSRPVYETILDEGPPQDKWFKVGVFLEGRIVGEGEGRTKKAAEQLAAKHALETLNESVNGAGAEQ</sequence>
<dbReference type="HAMAP" id="MF_00104">
    <property type="entry name" value="RNase_III"/>
    <property type="match status" value="1"/>
</dbReference>
<dbReference type="PATRIC" id="fig|1236046.6.peg.129"/>
<organism evidence="13 14">
    <name type="scientific">Mesotoga infera</name>
    <dbReference type="NCBI Taxonomy" id="1236046"/>
    <lineage>
        <taxon>Bacteria</taxon>
        <taxon>Thermotogati</taxon>
        <taxon>Thermotogota</taxon>
        <taxon>Thermotogae</taxon>
        <taxon>Kosmotogales</taxon>
        <taxon>Kosmotogaceae</taxon>
        <taxon>Mesotoga</taxon>
    </lineage>
</organism>
<dbReference type="EC" id="3.1.26.3" evidence="9"/>
<evidence type="ECO:0000256" key="6">
    <source>
        <dbReference type="ARBA" id="ARBA00022759"/>
    </source>
</evidence>
<evidence type="ECO:0000313" key="12">
    <source>
        <dbReference type="EMBL" id="HCO69007.1"/>
    </source>
</evidence>
<dbReference type="AlphaFoldDB" id="A0A124FUF3"/>
<comment type="similarity">
    <text evidence="2">Belongs to the ribonuclease III family.</text>
</comment>
<keyword evidence="3 9" id="KW-0698">rRNA processing</keyword>
<proteinExistence type="inferred from homology"/>
<reference evidence="12 15" key="3">
    <citation type="journal article" date="2018" name="Nat. Biotechnol.">
        <title>A standardized bacterial taxonomy based on genome phylogeny substantially revises the tree of life.</title>
        <authorList>
            <person name="Parks D.H."/>
            <person name="Chuvochina M."/>
            <person name="Waite D.W."/>
            <person name="Rinke C."/>
            <person name="Skarshewski A."/>
            <person name="Chaumeil P.A."/>
            <person name="Hugenholtz P."/>
        </authorList>
    </citation>
    <scope>NUCLEOTIDE SEQUENCE [LARGE SCALE GENOMIC DNA]</scope>
    <source>
        <strain evidence="12">UBA9905</strain>
    </source>
</reference>
<evidence type="ECO:0000313" key="15">
    <source>
        <dbReference type="Proteomes" id="UP000264215"/>
    </source>
</evidence>
<keyword evidence="8 9" id="KW-0694">RNA-binding</keyword>
<dbReference type="SUPFAM" id="SSF54768">
    <property type="entry name" value="dsRNA-binding domain-like"/>
    <property type="match status" value="1"/>
</dbReference>
<dbReference type="PANTHER" id="PTHR11207">
    <property type="entry name" value="RIBONUCLEASE III"/>
    <property type="match status" value="1"/>
</dbReference>
<evidence type="ECO:0000256" key="4">
    <source>
        <dbReference type="ARBA" id="ARBA00022664"/>
    </source>
</evidence>
<dbReference type="GO" id="GO:0003725">
    <property type="term" value="F:double-stranded RNA binding"/>
    <property type="evidence" value="ECO:0007669"/>
    <property type="project" value="TreeGrafter"/>
</dbReference>
<dbReference type="GO" id="GO:0046872">
    <property type="term" value="F:metal ion binding"/>
    <property type="evidence" value="ECO:0007669"/>
    <property type="project" value="UniProtKB-KW"/>
</dbReference>
<evidence type="ECO:0000256" key="7">
    <source>
        <dbReference type="ARBA" id="ARBA00022801"/>
    </source>
</evidence>
<keyword evidence="9" id="KW-0963">Cytoplasm</keyword>
<evidence type="ECO:0000259" key="11">
    <source>
        <dbReference type="PROSITE" id="PS50142"/>
    </source>
</evidence>
<keyword evidence="9" id="KW-0819">tRNA processing</keyword>
<comment type="subunit">
    <text evidence="9">Homodimer.</text>
</comment>
<keyword evidence="9" id="KW-0479">Metal-binding</keyword>
<dbReference type="SMART" id="SM00535">
    <property type="entry name" value="RIBOc"/>
    <property type="match status" value="1"/>
</dbReference>
<dbReference type="GO" id="GO:0006364">
    <property type="term" value="P:rRNA processing"/>
    <property type="evidence" value="ECO:0007669"/>
    <property type="project" value="UniProtKB-UniRule"/>
</dbReference>
<dbReference type="CDD" id="cd00593">
    <property type="entry name" value="RIBOc"/>
    <property type="match status" value="1"/>
</dbReference>
<dbReference type="NCBIfam" id="TIGR02191">
    <property type="entry name" value="RNaseIII"/>
    <property type="match status" value="1"/>
</dbReference>
<keyword evidence="4 9" id="KW-0507">mRNA processing</keyword>
<comment type="subcellular location">
    <subcellularLocation>
        <location evidence="9">Cytoplasm</location>
    </subcellularLocation>
</comment>
<comment type="function">
    <text evidence="9">Digests double-stranded RNA. Involved in the processing of primary rRNA transcript to yield the immediate precursors to the large and small rRNAs (23S and 16S). Processes some mRNAs, and tRNAs when they are encoded in the rRNA operon. Processes pre-crRNA and tracrRNA of type II CRISPR loci if present in the organism.</text>
</comment>
<evidence type="ECO:0000256" key="8">
    <source>
        <dbReference type="ARBA" id="ARBA00022884"/>
    </source>
</evidence>
<evidence type="ECO:0000256" key="2">
    <source>
        <dbReference type="ARBA" id="ARBA00010183"/>
    </source>
</evidence>
<evidence type="ECO:0000313" key="14">
    <source>
        <dbReference type="Proteomes" id="UP000054260"/>
    </source>
</evidence>
<dbReference type="Proteomes" id="UP000264215">
    <property type="component" value="Unassembled WGS sequence"/>
</dbReference>
<dbReference type="PROSITE" id="PS50137">
    <property type="entry name" value="DS_RBD"/>
    <property type="match status" value="1"/>
</dbReference>
<dbReference type="GO" id="GO:0005737">
    <property type="term" value="C:cytoplasm"/>
    <property type="evidence" value="ECO:0007669"/>
    <property type="project" value="UniProtKB-SubCell"/>
</dbReference>
<dbReference type="GO" id="GO:0019843">
    <property type="term" value="F:rRNA binding"/>
    <property type="evidence" value="ECO:0007669"/>
    <property type="project" value="UniProtKB-KW"/>
</dbReference>
<feature type="active site" evidence="9">
    <location>
        <position position="58"/>
    </location>
</feature>
<dbReference type="Pfam" id="PF00035">
    <property type="entry name" value="dsrm"/>
    <property type="match status" value="1"/>
</dbReference>
<evidence type="ECO:0000256" key="9">
    <source>
        <dbReference type="HAMAP-Rule" id="MF_00104"/>
    </source>
</evidence>
<dbReference type="EMBL" id="LGGH01000014">
    <property type="protein sequence ID" value="KUK68422.1"/>
    <property type="molecule type" value="Genomic_DNA"/>
</dbReference>
<dbReference type="GO" id="GO:0010468">
    <property type="term" value="P:regulation of gene expression"/>
    <property type="evidence" value="ECO:0007669"/>
    <property type="project" value="TreeGrafter"/>
</dbReference>
<dbReference type="SUPFAM" id="SSF69065">
    <property type="entry name" value="RNase III domain-like"/>
    <property type="match status" value="1"/>
</dbReference>
<dbReference type="Gene3D" id="3.30.160.20">
    <property type="match status" value="1"/>
</dbReference>
<dbReference type="Pfam" id="PF14622">
    <property type="entry name" value="Ribonucleas_3_3"/>
    <property type="match status" value="1"/>
</dbReference>
<comment type="catalytic activity">
    <reaction evidence="1 9">
        <text>Endonucleolytic cleavage to 5'-phosphomonoester.</text>
        <dbReference type="EC" id="3.1.26.3"/>
    </reaction>
</comment>
<evidence type="ECO:0000313" key="13">
    <source>
        <dbReference type="EMBL" id="KUK68422.1"/>
    </source>
</evidence>
<protein>
    <recommendedName>
        <fullName evidence="9">Ribonuclease 3</fullName>
        <ecNumber evidence="9">3.1.26.3</ecNumber>
    </recommendedName>
    <alternativeName>
        <fullName evidence="9">Ribonuclease III</fullName>
        <shortName evidence="9">RNase III</shortName>
    </alternativeName>
</protein>
<feature type="domain" description="DRBM" evidence="10">
    <location>
        <begin position="167"/>
        <end position="236"/>
    </location>
</feature>
<keyword evidence="7 9" id="KW-0378">Hydrolase</keyword>
<dbReference type="InterPro" id="IPR000999">
    <property type="entry name" value="RNase_III_dom"/>
</dbReference>
<reference evidence="13" key="1">
    <citation type="journal article" date="2015" name="MBio">
        <title>Genome-resolved metagenomic analysis reveals roles for candidate phyla and other microbial community members in biogeochemical transformations in oil reservoirs.</title>
        <authorList>
            <person name="Hu P."/>
            <person name="Tom L."/>
            <person name="Singh A."/>
            <person name="Thomas B.C."/>
            <person name="Baker B.J."/>
            <person name="Piceno Y.M."/>
            <person name="Andersen G.L."/>
            <person name="Banfield J.F."/>
        </authorList>
    </citation>
    <scope>NUCLEOTIDE SEQUENCE [LARGE SCALE GENOMIC DNA]</scope>
    <source>
        <strain evidence="13">46_47</strain>
    </source>
</reference>
<feature type="binding site" evidence="9">
    <location>
        <position position="54"/>
    </location>
    <ligand>
        <name>Mg(2+)</name>
        <dbReference type="ChEBI" id="CHEBI:18420"/>
    </ligand>
</feature>
<dbReference type="FunFam" id="1.10.1520.10:FF:000001">
    <property type="entry name" value="Ribonuclease 3"/>
    <property type="match status" value="1"/>
</dbReference>